<dbReference type="GO" id="GO:0006952">
    <property type="term" value="P:defense response"/>
    <property type="evidence" value="ECO:0007669"/>
    <property type="project" value="UniProtKB-KW"/>
</dbReference>
<dbReference type="InterPro" id="IPR058922">
    <property type="entry name" value="WHD_DRP"/>
</dbReference>
<dbReference type="Pfam" id="PF00931">
    <property type="entry name" value="NB-ARC"/>
    <property type="match status" value="1"/>
</dbReference>
<dbReference type="PANTHER" id="PTHR36766">
    <property type="entry name" value="PLANT BROAD-SPECTRUM MILDEW RESISTANCE PROTEIN RPW8"/>
    <property type="match status" value="1"/>
</dbReference>
<dbReference type="InterPro" id="IPR032675">
    <property type="entry name" value="LRR_dom_sf"/>
</dbReference>
<feature type="domain" description="NB-ARC" evidence="4">
    <location>
        <begin position="112"/>
        <end position="165"/>
    </location>
</feature>
<dbReference type="InterPro" id="IPR027417">
    <property type="entry name" value="P-loop_NTPase"/>
</dbReference>
<dbReference type="InParanoid" id="A0A7N2LIS7"/>
<evidence type="ECO:0000256" key="2">
    <source>
        <dbReference type="ARBA" id="ARBA00022737"/>
    </source>
</evidence>
<dbReference type="Gene3D" id="3.80.10.10">
    <property type="entry name" value="Ribonuclease Inhibitor"/>
    <property type="match status" value="1"/>
</dbReference>
<sequence>MLVCSFPQEAADSKALTLKKKVWSFFHSPSCCFRQADNLSLRHEIGHKIQKLNQTFDKILKHRVAFGIDLNRKPKVDERPPTTSFVDVSKIFGRDKYRDSLLNNLLGVGSQEESNPLVISLVGTGGIGKSTLAQLAYNHHEVQAYFHKTMWVCVSDPFDQYKLGKKCRGLPLAAKTLGNHTRGKKNRVEWEMALQSSLWELEDHPFNRLELVIHWMAQGYIDSKVVDMKKEVIAEDYFKNLAMRSFFQDFEQDESDGRILRTLSDFNIGGKDDKEGCKLGELKNLNQLRGTFRIHVFRNVDVGEAENAQLKRKMHLCSLELDFGFIGEREVEEEEERRRMNNDELVLNALEPHSDLKSLTIIYYKGTKVSPNLMMSLTSLKLLYLKYCYNLEYLPPLGKLQFLESLVIRRANNVKSVGDEFLGIESKNKNNKDIFPKLKSLEFRGLDNWEEWIGMEAKREEEEKKMKELVKNLDISSPGCESADISKMKSRSSSLSLSRRLNFSPQPSPPSILLFHPLLAPPSPAQSLGTLTLGINVSGMDVEHKVGAY</sequence>
<keyword evidence="2" id="KW-0677">Repeat</keyword>
<dbReference type="Pfam" id="PF23559">
    <property type="entry name" value="WHD_DRP"/>
    <property type="match status" value="1"/>
</dbReference>
<dbReference type="PANTHER" id="PTHR36766:SF45">
    <property type="entry name" value="NB-ARC DOMAIN-CONTAINING PROTEIN"/>
    <property type="match status" value="1"/>
</dbReference>
<organism evidence="7 8">
    <name type="scientific">Quercus lobata</name>
    <name type="common">Valley oak</name>
    <dbReference type="NCBI Taxonomy" id="97700"/>
    <lineage>
        <taxon>Eukaryota</taxon>
        <taxon>Viridiplantae</taxon>
        <taxon>Streptophyta</taxon>
        <taxon>Embryophyta</taxon>
        <taxon>Tracheophyta</taxon>
        <taxon>Spermatophyta</taxon>
        <taxon>Magnoliopsida</taxon>
        <taxon>eudicotyledons</taxon>
        <taxon>Gunneridae</taxon>
        <taxon>Pentapetalae</taxon>
        <taxon>rosids</taxon>
        <taxon>fabids</taxon>
        <taxon>Fagales</taxon>
        <taxon>Fagaceae</taxon>
        <taxon>Quercus</taxon>
    </lineage>
</organism>
<evidence type="ECO:0000313" key="7">
    <source>
        <dbReference type="EnsemblPlants" id="QL04p072410:mrna"/>
    </source>
</evidence>
<dbReference type="Gramene" id="QL04p072410:mrna">
    <property type="protein sequence ID" value="QL04p072410:mrna"/>
    <property type="gene ID" value="QL04p072410"/>
</dbReference>
<evidence type="ECO:0000256" key="1">
    <source>
        <dbReference type="ARBA" id="ARBA00022614"/>
    </source>
</evidence>
<dbReference type="AlphaFoldDB" id="A0A7N2LIS7"/>
<dbReference type="Proteomes" id="UP000594261">
    <property type="component" value="Chromosome 4"/>
</dbReference>
<evidence type="ECO:0000259" key="4">
    <source>
        <dbReference type="Pfam" id="PF00931"/>
    </source>
</evidence>
<dbReference type="OMA" id="RVEWEMA"/>
<evidence type="ECO:0000259" key="5">
    <source>
        <dbReference type="Pfam" id="PF23559"/>
    </source>
</evidence>
<protein>
    <recommendedName>
        <fullName evidence="9">NB-ARC domain-containing protein</fullName>
    </recommendedName>
</protein>
<reference evidence="7" key="2">
    <citation type="submission" date="2021-01" db="UniProtKB">
        <authorList>
            <consortium name="EnsemblPlants"/>
        </authorList>
    </citation>
    <scope>IDENTIFICATION</scope>
</reference>
<reference evidence="7 8" key="1">
    <citation type="journal article" date="2016" name="G3 (Bethesda)">
        <title>First Draft Assembly and Annotation of the Genome of a California Endemic Oak Quercus lobata Nee (Fagaceae).</title>
        <authorList>
            <person name="Sork V.L."/>
            <person name="Fitz-Gibbon S.T."/>
            <person name="Puiu D."/>
            <person name="Crepeau M."/>
            <person name="Gugger P.F."/>
            <person name="Sherman R."/>
            <person name="Stevens K."/>
            <person name="Langley C.H."/>
            <person name="Pellegrini M."/>
            <person name="Salzberg S.L."/>
        </authorList>
    </citation>
    <scope>NUCLEOTIDE SEQUENCE [LARGE SCALE GENOMIC DNA]</scope>
    <source>
        <strain evidence="7 8">cv. SW786</strain>
    </source>
</reference>
<dbReference type="SUPFAM" id="SSF52540">
    <property type="entry name" value="P-loop containing nucleoside triphosphate hydrolases"/>
    <property type="match status" value="1"/>
</dbReference>
<dbReference type="InterPro" id="IPR002182">
    <property type="entry name" value="NB-ARC"/>
</dbReference>
<dbReference type="EMBL" id="LRBV02000004">
    <property type="status" value="NOT_ANNOTATED_CDS"/>
    <property type="molecule type" value="Genomic_DNA"/>
</dbReference>
<keyword evidence="1" id="KW-0433">Leucine-rich repeat</keyword>
<name>A0A7N2LIS7_QUELO</name>
<accession>A0A7N2LIS7</accession>
<dbReference type="Gene3D" id="3.40.50.300">
    <property type="entry name" value="P-loop containing nucleotide triphosphate hydrolases"/>
    <property type="match status" value="1"/>
</dbReference>
<evidence type="ECO:0000313" key="8">
    <source>
        <dbReference type="Proteomes" id="UP000594261"/>
    </source>
</evidence>
<dbReference type="InterPro" id="IPR056789">
    <property type="entry name" value="LRR_R13L1-DRL21"/>
</dbReference>
<feature type="domain" description="Disease resistance protein winged helix" evidence="5">
    <location>
        <begin position="202"/>
        <end position="256"/>
    </location>
</feature>
<dbReference type="EnsemblPlants" id="QL04p072410:mrna">
    <property type="protein sequence ID" value="QL04p072410:mrna"/>
    <property type="gene ID" value="QL04p072410"/>
</dbReference>
<dbReference type="GO" id="GO:0043531">
    <property type="term" value="F:ADP binding"/>
    <property type="evidence" value="ECO:0007669"/>
    <property type="project" value="InterPro"/>
</dbReference>
<evidence type="ECO:0008006" key="9">
    <source>
        <dbReference type="Google" id="ProtNLM"/>
    </source>
</evidence>
<dbReference type="Pfam" id="PF25019">
    <property type="entry name" value="LRR_R13L1-DRL21"/>
    <property type="match status" value="1"/>
</dbReference>
<keyword evidence="3" id="KW-0611">Plant defense</keyword>
<feature type="domain" description="R13L1/DRL21-like LRR repeat region" evidence="6">
    <location>
        <begin position="279"/>
        <end position="409"/>
    </location>
</feature>
<proteinExistence type="predicted"/>
<keyword evidence="8" id="KW-1185">Reference proteome</keyword>
<evidence type="ECO:0000256" key="3">
    <source>
        <dbReference type="ARBA" id="ARBA00022821"/>
    </source>
</evidence>
<evidence type="ECO:0000259" key="6">
    <source>
        <dbReference type="Pfam" id="PF25019"/>
    </source>
</evidence>
<dbReference type="SUPFAM" id="SSF52058">
    <property type="entry name" value="L domain-like"/>
    <property type="match status" value="1"/>
</dbReference>
<dbReference type="PRINTS" id="PR00364">
    <property type="entry name" value="DISEASERSIST"/>
</dbReference>